<dbReference type="CDD" id="cd09888">
    <property type="entry name" value="NGN_Euk"/>
    <property type="match status" value="1"/>
</dbReference>
<keyword evidence="3" id="KW-0804">Transcription</keyword>
<evidence type="ECO:0000313" key="8">
    <source>
        <dbReference type="EMBL" id="CAG9328458.1"/>
    </source>
</evidence>
<organism evidence="8 9">
    <name type="scientific">Blepharisma stoltei</name>
    <dbReference type="NCBI Taxonomy" id="1481888"/>
    <lineage>
        <taxon>Eukaryota</taxon>
        <taxon>Sar</taxon>
        <taxon>Alveolata</taxon>
        <taxon>Ciliophora</taxon>
        <taxon>Postciliodesmatophora</taxon>
        <taxon>Heterotrichea</taxon>
        <taxon>Heterotrichida</taxon>
        <taxon>Blepharismidae</taxon>
        <taxon>Blepharisma</taxon>
    </lineage>
</organism>
<feature type="compositionally biased region" description="Basic and acidic residues" evidence="5">
    <location>
        <begin position="73"/>
        <end position="83"/>
    </location>
</feature>
<dbReference type="InterPro" id="IPR005100">
    <property type="entry name" value="NGN-domain"/>
</dbReference>
<evidence type="ECO:0000256" key="4">
    <source>
        <dbReference type="ARBA" id="ARBA00023242"/>
    </source>
</evidence>
<dbReference type="InterPro" id="IPR039659">
    <property type="entry name" value="SPT5"/>
</dbReference>
<feature type="compositionally biased region" description="Acidic residues" evidence="5">
    <location>
        <begin position="58"/>
        <end position="72"/>
    </location>
</feature>
<dbReference type="Pfam" id="PF03439">
    <property type="entry name" value="Spt5-NGN"/>
    <property type="match status" value="1"/>
</dbReference>
<feature type="region of interest" description="Disordered" evidence="5">
    <location>
        <begin position="1"/>
        <end position="83"/>
    </location>
</feature>
<dbReference type="GO" id="GO:0003729">
    <property type="term" value="F:mRNA binding"/>
    <property type="evidence" value="ECO:0007669"/>
    <property type="project" value="TreeGrafter"/>
</dbReference>
<feature type="compositionally biased region" description="Basic and acidic residues" evidence="5">
    <location>
        <begin position="700"/>
        <end position="709"/>
    </location>
</feature>
<feature type="region of interest" description="Disordered" evidence="5">
    <location>
        <begin position="673"/>
        <end position="719"/>
    </location>
</feature>
<dbReference type="InterPro" id="IPR008991">
    <property type="entry name" value="Translation_prot_SH3-like_sf"/>
</dbReference>
<dbReference type="GO" id="GO:0005840">
    <property type="term" value="C:ribosome"/>
    <property type="evidence" value="ECO:0007669"/>
    <property type="project" value="InterPro"/>
</dbReference>
<dbReference type="GO" id="GO:0006368">
    <property type="term" value="P:transcription elongation by RNA polymerase II"/>
    <property type="evidence" value="ECO:0007669"/>
    <property type="project" value="TreeGrafter"/>
</dbReference>
<protein>
    <recommendedName>
        <fullName evidence="10">Transcription elongation factor SPT5</fullName>
    </recommendedName>
</protein>
<dbReference type="InterPro" id="IPR005824">
    <property type="entry name" value="KOW"/>
</dbReference>
<evidence type="ECO:0000256" key="1">
    <source>
        <dbReference type="ARBA" id="ARBA00004123"/>
    </source>
</evidence>
<dbReference type="InterPro" id="IPR005825">
    <property type="entry name" value="Ribosomal_uL24_CS"/>
</dbReference>
<gene>
    <name evidence="8" type="ORF">BSTOLATCC_MIC46459</name>
</gene>
<dbReference type="InterPro" id="IPR041976">
    <property type="entry name" value="KOW_Spt5_3"/>
</dbReference>
<dbReference type="InterPro" id="IPR014722">
    <property type="entry name" value="Rib_uL2_dom2"/>
</dbReference>
<dbReference type="Pfam" id="PF23284">
    <property type="entry name" value="KOW2_Spt5"/>
    <property type="match status" value="1"/>
</dbReference>
<comment type="caution">
    <text evidence="8">The sequence shown here is derived from an EMBL/GenBank/DDBJ whole genome shotgun (WGS) entry which is preliminary data.</text>
</comment>
<dbReference type="InterPro" id="IPR039385">
    <property type="entry name" value="NGN_Euk"/>
</dbReference>
<comment type="similarity">
    <text evidence="2">Belongs to the SPT5 family.</text>
</comment>
<dbReference type="EMBL" id="CAJZBQ010000046">
    <property type="protein sequence ID" value="CAG9328458.1"/>
    <property type="molecule type" value="Genomic_DNA"/>
</dbReference>
<dbReference type="SUPFAM" id="SSF50104">
    <property type="entry name" value="Translation proteins SH3-like domain"/>
    <property type="match status" value="2"/>
</dbReference>
<dbReference type="SMART" id="SM00738">
    <property type="entry name" value="NGN"/>
    <property type="match status" value="1"/>
</dbReference>
<dbReference type="GO" id="GO:0003735">
    <property type="term" value="F:structural constituent of ribosome"/>
    <property type="evidence" value="ECO:0007669"/>
    <property type="project" value="InterPro"/>
</dbReference>
<feature type="compositionally biased region" description="Basic residues" evidence="5">
    <location>
        <begin position="30"/>
        <end position="48"/>
    </location>
</feature>
<evidence type="ECO:0008006" key="10">
    <source>
        <dbReference type="Google" id="ProtNLM"/>
    </source>
</evidence>
<dbReference type="InterPro" id="IPR036735">
    <property type="entry name" value="NGN_dom_sf"/>
</dbReference>
<dbReference type="SMART" id="SM00739">
    <property type="entry name" value="KOW"/>
    <property type="match status" value="4"/>
</dbReference>
<dbReference type="AlphaFoldDB" id="A0AAU9JU55"/>
<dbReference type="PROSITE" id="PS01108">
    <property type="entry name" value="RIBOSOMAL_L24"/>
    <property type="match status" value="1"/>
</dbReference>
<dbReference type="GO" id="GO:0006357">
    <property type="term" value="P:regulation of transcription by RNA polymerase II"/>
    <property type="evidence" value="ECO:0007669"/>
    <property type="project" value="InterPro"/>
</dbReference>
<evidence type="ECO:0000259" key="7">
    <source>
        <dbReference type="SMART" id="SM00739"/>
    </source>
</evidence>
<sequence length="719" mass="81039">MSSESSEDAFSSDESSEDEDFDVKEETSRKRVKKSSSKGTKHQKRSAKFTKNQFLEIAADEGEEDEESDIDPEYEHERREAERLLSSLPKRRDYLSEEKPEDIARRFEHRATLQMTDIPKDLSQVSQQRNLPSIQDPKLWLVGCRNGKEKEAAMNLMQKALFKMREGEPLEIFSAFASNHVRDYIYVEAYKKVHVVTAIKGIHLLLEYKISIVPIEEMVDVFSMDKAKKLTIEPGKFVRIKSGDYKGDIAQIVMVEEHRDRAQVRVVPRLEKTSNRKVRPPAKLFNPKDYPDCETKRDVMSRDIFFLWNGLQFRNGLLHKSMAIRSLQTENVAPTLTEIQIFQTSSQEEENKPSQFQGRKIHYSQGDRVKVIKGDARGLTGTVMRAAEGMVTILPSIAELANQQLNFPESEVSKFFEVGDHVKVSGGRYSGVTGMIAATKETTADLMCDVSKDVISVLFNDLKLTDEISSGVQHTEAYKVYDIVTLNNDKAFGIVVKVDNDCVKAVMDNGETKNVWYHEVAKKYIARRAAAVDRDGNSLVAGDMVKISYFKHDLHDKIGAIKNSLRGVLFLNIPDSVATANIVPIKASYCLLLGGERKEVAAPEPSPKDVVGKYVRITEGPYRGYTGKIIKLMDRRAMIELNTKNKTITIDLSACAEVKSVANGMAIQSAQDVMKTPAQSPGYPMQTPAPHDIASPWETPRNDPFKADYMRSPSASRRY</sequence>
<feature type="domain" description="KOW" evidence="7">
    <location>
        <begin position="608"/>
        <end position="635"/>
    </location>
</feature>
<evidence type="ECO:0000313" key="9">
    <source>
        <dbReference type="Proteomes" id="UP001162131"/>
    </source>
</evidence>
<dbReference type="GO" id="GO:0032784">
    <property type="term" value="P:regulation of DNA-templated transcription elongation"/>
    <property type="evidence" value="ECO:0007669"/>
    <property type="project" value="InterPro"/>
</dbReference>
<comment type="subcellular location">
    <subcellularLocation>
        <location evidence="1">Nucleus</location>
    </subcellularLocation>
</comment>
<feature type="domain" description="KOW" evidence="7">
    <location>
        <begin position="362"/>
        <end position="389"/>
    </location>
</feature>
<dbReference type="Gene3D" id="2.30.30.30">
    <property type="match status" value="4"/>
</dbReference>
<dbReference type="PANTHER" id="PTHR11125">
    <property type="entry name" value="SUPPRESSOR OF TY 5"/>
    <property type="match status" value="1"/>
</dbReference>
<keyword evidence="9" id="KW-1185">Reference proteome</keyword>
<name>A0AAU9JU55_9CILI</name>
<dbReference type="GO" id="GO:0032044">
    <property type="term" value="C:DSIF complex"/>
    <property type="evidence" value="ECO:0007669"/>
    <property type="project" value="TreeGrafter"/>
</dbReference>
<dbReference type="Proteomes" id="UP001162131">
    <property type="component" value="Unassembled WGS sequence"/>
</dbReference>
<dbReference type="Pfam" id="PF23290">
    <property type="entry name" value="KOW5_SPT5"/>
    <property type="match status" value="1"/>
</dbReference>
<dbReference type="InterPro" id="IPR041973">
    <property type="entry name" value="KOW_Spt5_1"/>
</dbReference>
<evidence type="ECO:0000256" key="3">
    <source>
        <dbReference type="ARBA" id="ARBA00023163"/>
    </source>
</evidence>
<proteinExistence type="inferred from homology"/>
<dbReference type="CDD" id="cd06083">
    <property type="entry name" value="KOW_Spt5_3"/>
    <property type="match status" value="1"/>
</dbReference>
<dbReference type="GO" id="GO:0006412">
    <property type="term" value="P:translation"/>
    <property type="evidence" value="ECO:0007669"/>
    <property type="project" value="InterPro"/>
</dbReference>
<evidence type="ECO:0000256" key="5">
    <source>
        <dbReference type="SAM" id="MobiDB-lite"/>
    </source>
</evidence>
<dbReference type="InterPro" id="IPR006645">
    <property type="entry name" value="NGN-like_dom"/>
</dbReference>
<feature type="domain" description="KOW" evidence="7">
    <location>
        <begin position="231"/>
        <end position="258"/>
    </location>
</feature>
<keyword evidence="4" id="KW-0539">Nucleus</keyword>
<dbReference type="PANTHER" id="PTHR11125:SF7">
    <property type="entry name" value="TRANSCRIPTION ELONGATION FACTOR SPT5"/>
    <property type="match status" value="1"/>
</dbReference>
<dbReference type="CDD" id="cd06081">
    <property type="entry name" value="KOW_Spt5_1"/>
    <property type="match status" value="1"/>
</dbReference>
<reference evidence="8" key="1">
    <citation type="submission" date="2021-09" db="EMBL/GenBank/DDBJ databases">
        <authorList>
            <consortium name="AG Swart"/>
            <person name="Singh M."/>
            <person name="Singh A."/>
            <person name="Seah K."/>
            <person name="Emmerich C."/>
        </authorList>
    </citation>
    <scope>NUCLEOTIDE SEQUENCE</scope>
    <source>
        <strain evidence="8">ATCC30299</strain>
    </source>
</reference>
<accession>A0AAU9JU55</accession>
<dbReference type="Gene3D" id="3.30.70.940">
    <property type="entry name" value="NusG, N-terminal domain"/>
    <property type="match status" value="1"/>
</dbReference>
<evidence type="ECO:0000256" key="2">
    <source>
        <dbReference type="ARBA" id="ARBA00006956"/>
    </source>
</evidence>
<dbReference type="InterPro" id="IPR041975">
    <property type="entry name" value="KOW_Spt5_2"/>
</dbReference>
<dbReference type="Pfam" id="PF23042">
    <property type="entry name" value="KOW1_SPT5"/>
    <property type="match status" value="1"/>
</dbReference>
<evidence type="ECO:0000259" key="6">
    <source>
        <dbReference type="SMART" id="SM00738"/>
    </source>
</evidence>
<feature type="domain" description="NusG-like N-terminal" evidence="6">
    <location>
        <begin position="136"/>
        <end position="225"/>
    </location>
</feature>
<feature type="compositionally biased region" description="Acidic residues" evidence="5">
    <location>
        <begin position="1"/>
        <end position="23"/>
    </location>
</feature>
<dbReference type="InterPro" id="IPR041978">
    <property type="entry name" value="KOW_Spt5_5"/>
</dbReference>
<feature type="domain" description="KOW" evidence="7">
    <location>
        <begin position="415"/>
        <end position="442"/>
    </location>
</feature>